<feature type="signal peptide" evidence="2">
    <location>
        <begin position="1"/>
        <end position="20"/>
    </location>
</feature>
<comment type="caution">
    <text evidence="3">The sequence shown here is derived from an EMBL/GenBank/DDBJ whole genome shotgun (WGS) entry which is preliminary data.</text>
</comment>
<evidence type="ECO:0000256" key="2">
    <source>
        <dbReference type="SAM" id="SignalP"/>
    </source>
</evidence>
<organism evidence="3 4">
    <name type="scientific">Actinokineospora diospyrosa</name>
    <dbReference type="NCBI Taxonomy" id="103728"/>
    <lineage>
        <taxon>Bacteria</taxon>
        <taxon>Bacillati</taxon>
        <taxon>Actinomycetota</taxon>
        <taxon>Actinomycetes</taxon>
        <taxon>Pseudonocardiales</taxon>
        <taxon>Pseudonocardiaceae</taxon>
        <taxon>Actinokineospora</taxon>
    </lineage>
</organism>
<feature type="region of interest" description="Disordered" evidence="1">
    <location>
        <begin position="21"/>
        <end position="43"/>
    </location>
</feature>
<name>A0ABT1I9R6_9PSEU</name>
<dbReference type="Proteomes" id="UP001205185">
    <property type="component" value="Unassembled WGS sequence"/>
</dbReference>
<dbReference type="EMBL" id="JAMTCO010000004">
    <property type="protein sequence ID" value="MCP2269372.1"/>
    <property type="molecule type" value="Genomic_DNA"/>
</dbReference>
<proteinExistence type="predicted"/>
<evidence type="ECO:0000313" key="4">
    <source>
        <dbReference type="Proteomes" id="UP001205185"/>
    </source>
</evidence>
<keyword evidence="4" id="KW-1185">Reference proteome</keyword>
<dbReference type="PROSITE" id="PS51257">
    <property type="entry name" value="PROKAR_LIPOPROTEIN"/>
    <property type="match status" value="1"/>
</dbReference>
<dbReference type="RefSeq" id="WP_253886371.1">
    <property type="nucleotide sequence ID" value="NZ_BAAAVB010000004.1"/>
</dbReference>
<evidence type="ECO:0000313" key="3">
    <source>
        <dbReference type="EMBL" id="MCP2269372.1"/>
    </source>
</evidence>
<protein>
    <submittedName>
        <fullName evidence="3">Uncharacterized protein</fullName>
    </submittedName>
</protein>
<keyword evidence="2" id="KW-0732">Signal</keyword>
<sequence>MRTRLLWLLLPLLLVSCARRGHTDHHDSSTPHRSASHPSAEVDGGAAVELPVPEIDLGAPAAVPTTTPPKPTDTTEEELQAIPAGTCLPLYRDGREWSVSTLPAAISCESDRAGVFLVTQTGATSCPNGVGQDVWSYYSRITGNTTTLCLNRVWTKNYCVLAEQVGDTVKAIGSSTAVDCRATTAPNPYNQVLIISGAYKAPAGANPRHCMLNARDTRPYWTLLANDGNTLVCFTTR</sequence>
<gene>
    <name evidence="3" type="ORF">LV75_001860</name>
</gene>
<feature type="region of interest" description="Disordered" evidence="1">
    <location>
        <begin position="58"/>
        <end position="79"/>
    </location>
</feature>
<reference evidence="3 4" key="1">
    <citation type="submission" date="2022-06" db="EMBL/GenBank/DDBJ databases">
        <title>Genomic Encyclopedia of Archaeal and Bacterial Type Strains, Phase II (KMG-II): from individual species to whole genera.</title>
        <authorList>
            <person name="Goeker M."/>
        </authorList>
    </citation>
    <scope>NUCLEOTIDE SEQUENCE [LARGE SCALE GENOMIC DNA]</scope>
    <source>
        <strain evidence="3 4">DSM 44255</strain>
    </source>
</reference>
<evidence type="ECO:0000256" key="1">
    <source>
        <dbReference type="SAM" id="MobiDB-lite"/>
    </source>
</evidence>
<feature type="chain" id="PRO_5046900289" evidence="2">
    <location>
        <begin position="21"/>
        <end position="237"/>
    </location>
</feature>
<accession>A0ABT1I9R6</accession>